<keyword evidence="3" id="KW-0017">Alkaloid metabolism</keyword>
<dbReference type="Pfam" id="PF02458">
    <property type="entry name" value="Transferase"/>
    <property type="match status" value="1"/>
</dbReference>
<sequence length="420" mass="47388">MASPPCFQLQTLHPNSINDGKIEEQKSKELLEVEIISKGHIKPASPTPPLLRIYKFSILDQLNVHVYVPLVYFYPNDQTSNSNNLSEIISERRNLLKKSLSETLSYFYPFAGKIKDHLHIDCNDDGVFYIEARVNHNLFNFLSRPKNSLIHNLLPFHPSCDELISKKCIAMIQVNIFNCGGIAIGIYTSHKLVDGQTHLTFFKAWPANSSGFSQQIFPSLISPSLFLQNPNFPKDSSLFMWPSLKYQRKNVTRRLAFEGSNLVALKAKIGANPSRVTAVTGLIWKCVMSASKTRWGCQKPSILSLAVNLRERNFPPMTPYAIGNIYWSAIAQLESNSNLGLDFLIGRLRESVEQINSDFIEDFKGLDIPMLTNLIFLMDDKSGDGIEAWITLDEQDMKIVEQDPELLAFASLDPSPCDTL</sequence>
<evidence type="ECO:0000256" key="2">
    <source>
        <dbReference type="ARBA" id="ARBA00011245"/>
    </source>
</evidence>
<evidence type="ECO:0000313" key="6">
    <source>
        <dbReference type="EMBL" id="KAL3497474.1"/>
    </source>
</evidence>
<evidence type="ECO:0000256" key="1">
    <source>
        <dbReference type="ARBA" id="ARBA00009861"/>
    </source>
</evidence>
<comment type="subunit">
    <text evidence="2">Monomer.</text>
</comment>
<organism evidence="6 7">
    <name type="scientific">Cinchona calisaya</name>
    <dbReference type="NCBI Taxonomy" id="153742"/>
    <lineage>
        <taxon>Eukaryota</taxon>
        <taxon>Viridiplantae</taxon>
        <taxon>Streptophyta</taxon>
        <taxon>Embryophyta</taxon>
        <taxon>Tracheophyta</taxon>
        <taxon>Spermatophyta</taxon>
        <taxon>Magnoliopsida</taxon>
        <taxon>eudicotyledons</taxon>
        <taxon>Gunneridae</taxon>
        <taxon>Pentapetalae</taxon>
        <taxon>asterids</taxon>
        <taxon>lamiids</taxon>
        <taxon>Gentianales</taxon>
        <taxon>Rubiaceae</taxon>
        <taxon>Cinchonoideae</taxon>
        <taxon>Cinchoneae</taxon>
        <taxon>Cinchona</taxon>
    </lineage>
</organism>
<evidence type="ECO:0000256" key="5">
    <source>
        <dbReference type="ARBA" id="ARBA00023315"/>
    </source>
</evidence>
<reference evidence="6 7" key="1">
    <citation type="submission" date="2024-11" db="EMBL/GenBank/DDBJ databases">
        <title>A near-complete genome assembly of Cinchona calisaya.</title>
        <authorList>
            <person name="Lian D.C."/>
            <person name="Zhao X.W."/>
            <person name="Wei L."/>
        </authorList>
    </citation>
    <scope>NUCLEOTIDE SEQUENCE [LARGE SCALE GENOMIC DNA]</scope>
    <source>
        <tissue evidence="6">Nenye</tissue>
    </source>
</reference>
<dbReference type="GO" id="GO:0009820">
    <property type="term" value="P:alkaloid metabolic process"/>
    <property type="evidence" value="ECO:0007669"/>
    <property type="project" value="UniProtKB-KW"/>
</dbReference>
<dbReference type="EMBL" id="JBJUIK010000017">
    <property type="protein sequence ID" value="KAL3497474.1"/>
    <property type="molecule type" value="Genomic_DNA"/>
</dbReference>
<dbReference type="Proteomes" id="UP001630127">
    <property type="component" value="Unassembled WGS sequence"/>
</dbReference>
<comment type="similarity">
    <text evidence="1">Belongs to the plant acyltransferase family.</text>
</comment>
<evidence type="ECO:0000256" key="3">
    <source>
        <dbReference type="ARBA" id="ARBA00022589"/>
    </source>
</evidence>
<protein>
    <submittedName>
        <fullName evidence="6">Uncharacterized protein</fullName>
    </submittedName>
</protein>
<evidence type="ECO:0000313" key="7">
    <source>
        <dbReference type="Proteomes" id="UP001630127"/>
    </source>
</evidence>
<name>A0ABD2XRL8_9GENT</name>
<dbReference type="PANTHER" id="PTHR31623:SF17">
    <property type="entry name" value="F21J9.9"/>
    <property type="match status" value="1"/>
</dbReference>
<dbReference type="AlphaFoldDB" id="A0ABD2XRL8"/>
<dbReference type="InterPro" id="IPR023213">
    <property type="entry name" value="CAT-like_dom_sf"/>
</dbReference>
<dbReference type="GO" id="GO:0016746">
    <property type="term" value="F:acyltransferase activity"/>
    <property type="evidence" value="ECO:0007669"/>
    <property type="project" value="UniProtKB-KW"/>
</dbReference>
<keyword evidence="5" id="KW-0012">Acyltransferase</keyword>
<accession>A0ABD2XRL8</accession>
<evidence type="ECO:0000256" key="4">
    <source>
        <dbReference type="ARBA" id="ARBA00022679"/>
    </source>
</evidence>
<keyword evidence="7" id="KW-1185">Reference proteome</keyword>
<dbReference type="Gene3D" id="3.30.559.10">
    <property type="entry name" value="Chloramphenicol acetyltransferase-like domain"/>
    <property type="match status" value="3"/>
</dbReference>
<comment type="caution">
    <text evidence="6">The sequence shown here is derived from an EMBL/GenBank/DDBJ whole genome shotgun (WGS) entry which is preliminary data.</text>
</comment>
<gene>
    <name evidence="6" type="ORF">ACH5RR_040206</name>
</gene>
<proteinExistence type="inferred from homology"/>
<dbReference type="PANTHER" id="PTHR31623">
    <property type="entry name" value="F21J9.9"/>
    <property type="match status" value="1"/>
</dbReference>
<keyword evidence="4" id="KW-0808">Transferase</keyword>